<evidence type="ECO:0000313" key="4">
    <source>
        <dbReference type="Proteomes" id="UP001289615"/>
    </source>
</evidence>
<dbReference type="Pfam" id="PF17289">
    <property type="entry name" value="Terminase_6C"/>
    <property type="match status" value="1"/>
</dbReference>
<dbReference type="Proteomes" id="UP001289615">
    <property type="component" value="Unassembled WGS sequence"/>
</dbReference>
<dbReference type="NCBIfam" id="TIGR01547">
    <property type="entry name" value="phage_term_2"/>
    <property type="match status" value="1"/>
</dbReference>
<sequence length="413" mass="46846">MTNSEGFKFQPFSKKQMQILAWWTDSSPHKDKNMVIAYGAIRSGKTICMITSFVLWSLHTFQTPQNFIIAGKSHGALKRNVLMPLFEILDSMGIAYDYLIGEGKVVIGEHRYFIFGGANERSFETLQGLTAAGAYLDEVILMPRNFVEQAFGRCSVKGAKYFMNLNPGSPLHWFKKDIIDKAEEKKALVLRFTMDDNHSLSEEAKERLKAMFSGVLKRRYIDGEFVLAEGLVYDAFEEETNVVSEIPEDEKVIRTVIGCDFGTQNSTVFLLVGITNKNNVYVLDEYYHSGREANKQKAPTEYSVDYRNFIKKNAENYPIGRCYIDAAATHFIVQLHKDGVRGVAKAKKDIIPGIAAVQNLIAQGRFFILHNCKHLIQEMQTYSWKEGAIDTVVKENDGCVDALRYAIFTDNIR</sequence>
<evidence type="ECO:0000256" key="1">
    <source>
        <dbReference type="ARBA" id="ARBA00022612"/>
    </source>
</evidence>
<name>A0ABU5NJF0_9BACI</name>
<protein>
    <submittedName>
        <fullName evidence="3">PBSX family phage terminase large subunit</fullName>
    </submittedName>
</protein>
<comment type="caution">
    <text evidence="3">The sequence shown here is derived from an EMBL/GenBank/DDBJ whole genome shotgun (WGS) entry which is preliminary data.</text>
</comment>
<dbReference type="InterPro" id="IPR006437">
    <property type="entry name" value="Phage_terminase_lsu"/>
</dbReference>
<dbReference type="Gene3D" id="3.40.50.300">
    <property type="entry name" value="P-loop containing nucleotide triphosphate hydrolases"/>
    <property type="match status" value="1"/>
</dbReference>
<dbReference type="Gene3D" id="3.30.420.280">
    <property type="match status" value="1"/>
</dbReference>
<dbReference type="PANTHER" id="PTHR39184:SF1">
    <property type="entry name" value="PBSX PHAGE TERMINASE LARGE SUBUNIT"/>
    <property type="match status" value="1"/>
</dbReference>
<gene>
    <name evidence="3" type="ORF">U6C28_07555</name>
</gene>
<dbReference type="RefSeq" id="WP_322611177.1">
    <property type="nucleotide sequence ID" value="NZ_JAXLNX010000006.1"/>
</dbReference>
<dbReference type="Pfam" id="PF03237">
    <property type="entry name" value="Terminase_6N"/>
    <property type="match status" value="1"/>
</dbReference>
<feature type="domain" description="Terminase large subunit gp17-like C-terminal" evidence="2">
    <location>
        <begin position="258"/>
        <end position="408"/>
    </location>
</feature>
<reference evidence="3 4" key="1">
    <citation type="submission" date="2023-12" db="EMBL/GenBank/DDBJ databases">
        <title>Genome comparison identifies genes involved in endophytic behavior of Lysinibacillus irui and provides insights into its role as a plant-growth promoting bacterium.</title>
        <authorList>
            <person name="Hilario S."/>
            <person name="Matos I."/>
            <person name="Goncalves M.F.M."/>
            <person name="Pardo C.A."/>
            <person name="Santos M.J."/>
        </authorList>
    </citation>
    <scope>NUCLEOTIDE SEQUENCE [LARGE SCALE GENOMIC DNA]</scope>
    <source>
        <strain evidence="3 4">B3</strain>
    </source>
</reference>
<keyword evidence="4" id="KW-1185">Reference proteome</keyword>
<proteinExistence type="predicted"/>
<evidence type="ECO:0000259" key="2">
    <source>
        <dbReference type="Pfam" id="PF17289"/>
    </source>
</evidence>
<dbReference type="EMBL" id="JAXUIA010000003">
    <property type="protein sequence ID" value="MEA0976155.1"/>
    <property type="molecule type" value="Genomic_DNA"/>
</dbReference>
<dbReference type="InterPro" id="IPR027417">
    <property type="entry name" value="P-loop_NTPase"/>
</dbReference>
<keyword evidence="1" id="KW-1188">Viral release from host cell</keyword>
<evidence type="ECO:0000313" key="3">
    <source>
        <dbReference type="EMBL" id="MEA0976155.1"/>
    </source>
</evidence>
<dbReference type="InterPro" id="IPR052380">
    <property type="entry name" value="Viral_DNA_packaging_terminase"/>
</dbReference>
<organism evidence="3 4">
    <name type="scientific">Lysinibacillus irui</name>
    <dbReference type="NCBI Taxonomy" id="2998077"/>
    <lineage>
        <taxon>Bacteria</taxon>
        <taxon>Bacillati</taxon>
        <taxon>Bacillota</taxon>
        <taxon>Bacilli</taxon>
        <taxon>Bacillales</taxon>
        <taxon>Bacillaceae</taxon>
        <taxon>Lysinibacillus</taxon>
    </lineage>
</organism>
<accession>A0ABU5NJF0</accession>
<dbReference type="InterPro" id="IPR035421">
    <property type="entry name" value="Terminase_6C"/>
</dbReference>
<dbReference type="PANTHER" id="PTHR39184">
    <property type="match status" value="1"/>
</dbReference>